<protein>
    <submittedName>
        <fullName evidence="1">Uncharacterized protein</fullName>
    </submittedName>
</protein>
<name>A0A6G5AJF3_RHIMP</name>
<dbReference type="EMBL" id="GIKN01008170">
    <property type="protein sequence ID" value="NIE50443.1"/>
    <property type="molecule type" value="Transcribed_RNA"/>
</dbReference>
<evidence type="ECO:0000313" key="2">
    <source>
        <dbReference type="EMBL" id="NOV34680.1"/>
    </source>
</evidence>
<reference evidence="2" key="1">
    <citation type="submission" date="2019-09" db="EMBL/GenBank/DDBJ databases">
        <title>Organ-specific transcriptomic study of the physiology of the cattle tick, Rhipicephalus microplus.</title>
        <authorList>
            <person name="Tirloni L."/>
            <person name="Braz G."/>
            <person name="Gandara A.C.P."/>
            <person name="Sabadin G.A."/>
            <person name="da Silva R.M."/>
            <person name="Guizzo M.G."/>
            <person name="Machado J.A."/>
            <person name="Costa E.P."/>
            <person name="Gomes H.F."/>
            <person name="Moraes J."/>
            <person name="Mota M.B.S."/>
            <person name="Mesquita R.D."/>
            <person name="Alvarenga P.H."/>
            <person name="Alves F."/>
            <person name="Seixas A."/>
            <person name="da Fonseca R.N."/>
            <person name="Fogaca A."/>
            <person name="Logullo C."/>
            <person name="Tanaka A."/>
            <person name="Daffre S."/>
            <person name="Termignoni C."/>
            <person name="Vaz I.S.Jr."/>
            <person name="Oliveira P.L."/>
            <person name="Ribeiro J.M."/>
        </authorList>
    </citation>
    <scope>NUCLEOTIDE SEQUENCE</scope>
    <source>
        <strain evidence="2">Porto Alegre</strain>
    </source>
</reference>
<evidence type="ECO:0000313" key="1">
    <source>
        <dbReference type="EMBL" id="NIE50443.1"/>
    </source>
</evidence>
<dbReference type="AlphaFoldDB" id="A0A6G5AJF3"/>
<proteinExistence type="predicted"/>
<reference evidence="1" key="2">
    <citation type="submission" date="2020-03" db="EMBL/GenBank/DDBJ databases">
        <title>A transcriptome and proteome of the tick Rhipicephalus microplus shaped by the genetic composition of its hosts and developmental stage.</title>
        <authorList>
            <person name="Garcia G.R."/>
            <person name="Ribeiro J.M.C."/>
            <person name="Maruyama S.R."/>
            <person name="Gardinasse L.G."/>
            <person name="Nelson K."/>
            <person name="Ferreira B.R."/>
            <person name="Andrade T.G."/>
            <person name="Santos I.K.F.M."/>
        </authorList>
    </citation>
    <scope>NUCLEOTIDE SEQUENCE</scope>
    <source>
        <strain evidence="1">NSGR</strain>
        <tissue evidence="1">Salivary glands</tissue>
    </source>
</reference>
<sequence length="66" mass="7535">MLKITQPRVERIDPAEEKQRARSATISTLFKFGLLVTLIRASKRFFSITIMLSHGNVVKAYFMCAC</sequence>
<accession>A0A6G5AJF3</accession>
<dbReference type="EMBL" id="GHWJ01001943">
    <property type="protein sequence ID" value="NOV34680.1"/>
    <property type="molecule type" value="Transcribed_RNA"/>
</dbReference>
<organism evidence="1">
    <name type="scientific">Rhipicephalus microplus</name>
    <name type="common">Cattle tick</name>
    <name type="synonym">Boophilus microplus</name>
    <dbReference type="NCBI Taxonomy" id="6941"/>
    <lineage>
        <taxon>Eukaryota</taxon>
        <taxon>Metazoa</taxon>
        <taxon>Ecdysozoa</taxon>
        <taxon>Arthropoda</taxon>
        <taxon>Chelicerata</taxon>
        <taxon>Arachnida</taxon>
        <taxon>Acari</taxon>
        <taxon>Parasitiformes</taxon>
        <taxon>Ixodida</taxon>
        <taxon>Ixodoidea</taxon>
        <taxon>Ixodidae</taxon>
        <taxon>Rhipicephalinae</taxon>
        <taxon>Rhipicephalus</taxon>
        <taxon>Boophilus</taxon>
    </lineage>
</organism>